<evidence type="ECO:0000256" key="1">
    <source>
        <dbReference type="ARBA" id="ARBA00022679"/>
    </source>
</evidence>
<keyword evidence="2" id="KW-0548">Nucleotidyltransferase</keyword>
<evidence type="ECO:0000259" key="8">
    <source>
        <dbReference type="PROSITE" id="PS51459"/>
    </source>
</evidence>
<name>A0ABT9H072_9GAMM</name>
<comment type="catalytic activity">
    <reaction evidence="7">
        <text>L-tyrosyl-[protein] + ATP = O-(5'-adenylyl)-L-tyrosyl-[protein] + diphosphate</text>
        <dbReference type="Rhea" id="RHEA:54288"/>
        <dbReference type="Rhea" id="RHEA-COMP:10136"/>
        <dbReference type="Rhea" id="RHEA-COMP:13846"/>
        <dbReference type="ChEBI" id="CHEBI:30616"/>
        <dbReference type="ChEBI" id="CHEBI:33019"/>
        <dbReference type="ChEBI" id="CHEBI:46858"/>
        <dbReference type="ChEBI" id="CHEBI:83624"/>
        <dbReference type="EC" id="2.7.7.108"/>
    </reaction>
</comment>
<dbReference type="SUPFAM" id="SSF140931">
    <property type="entry name" value="Fic-like"/>
    <property type="match status" value="1"/>
</dbReference>
<dbReference type="RefSeq" id="WP_305893597.1">
    <property type="nucleotide sequence ID" value="NZ_JAUZVZ010000010.1"/>
</dbReference>
<evidence type="ECO:0000256" key="7">
    <source>
        <dbReference type="ARBA" id="ARBA00048696"/>
    </source>
</evidence>
<dbReference type="InterPro" id="IPR036597">
    <property type="entry name" value="Fido-like_dom_sf"/>
</dbReference>
<proteinExistence type="predicted"/>
<comment type="caution">
    <text evidence="9">The sequence shown here is derived from an EMBL/GenBank/DDBJ whole genome shotgun (WGS) entry which is preliminary data.</text>
</comment>
<reference evidence="9 10" key="1">
    <citation type="submission" date="2023-08" db="EMBL/GenBank/DDBJ databases">
        <authorList>
            <person name="Joshi A."/>
            <person name="Thite S."/>
        </authorList>
    </citation>
    <scope>NUCLEOTIDE SEQUENCE [LARGE SCALE GENOMIC DNA]</scope>
    <source>
        <strain evidence="9 10">AC40</strain>
    </source>
</reference>
<keyword evidence="4" id="KW-0067">ATP-binding</keyword>
<dbReference type="EMBL" id="JAUZVZ010000010">
    <property type="protein sequence ID" value="MDP4536335.1"/>
    <property type="molecule type" value="Genomic_DNA"/>
</dbReference>
<evidence type="ECO:0000256" key="4">
    <source>
        <dbReference type="ARBA" id="ARBA00022840"/>
    </source>
</evidence>
<dbReference type="EC" id="2.7.7.108" evidence="5"/>
<accession>A0ABT9H072</accession>
<evidence type="ECO:0000256" key="3">
    <source>
        <dbReference type="ARBA" id="ARBA00022741"/>
    </source>
</evidence>
<dbReference type="PANTHER" id="PTHR39560:SF1">
    <property type="entry name" value="PROTEIN ADENYLYLTRANSFERASE FIC-RELATED"/>
    <property type="match status" value="1"/>
</dbReference>
<organism evidence="9 10">
    <name type="scientific">Alkalimonas collagenimarina</name>
    <dbReference type="NCBI Taxonomy" id="400390"/>
    <lineage>
        <taxon>Bacteria</taxon>
        <taxon>Pseudomonadati</taxon>
        <taxon>Pseudomonadota</taxon>
        <taxon>Gammaproteobacteria</taxon>
        <taxon>Alkalimonas</taxon>
    </lineage>
</organism>
<evidence type="ECO:0000313" key="10">
    <source>
        <dbReference type="Proteomes" id="UP001231616"/>
    </source>
</evidence>
<dbReference type="Proteomes" id="UP001231616">
    <property type="component" value="Unassembled WGS sequence"/>
</dbReference>
<evidence type="ECO:0000256" key="5">
    <source>
        <dbReference type="ARBA" id="ARBA00034531"/>
    </source>
</evidence>
<comment type="catalytic activity">
    <reaction evidence="6">
        <text>L-threonyl-[protein] + ATP = 3-O-(5'-adenylyl)-L-threonyl-[protein] + diphosphate</text>
        <dbReference type="Rhea" id="RHEA:54292"/>
        <dbReference type="Rhea" id="RHEA-COMP:11060"/>
        <dbReference type="Rhea" id="RHEA-COMP:13847"/>
        <dbReference type="ChEBI" id="CHEBI:30013"/>
        <dbReference type="ChEBI" id="CHEBI:30616"/>
        <dbReference type="ChEBI" id="CHEBI:33019"/>
        <dbReference type="ChEBI" id="CHEBI:138113"/>
        <dbReference type="EC" id="2.7.7.108"/>
    </reaction>
</comment>
<evidence type="ECO:0000313" key="9">
    <source>
        <dbReference type="EMBL" id="MDP4536335.1"/>
    </source>
</evidence>
<dbReference type="PROSITE" id="PS51459">
    <property type="entry name" value="FIDO"/>
    <property type="match status" value="1"/>
</dbReference>
<sequence>MFDPFKDFEEAGYLQNRFKEKNLEIVREIEHTMFRAGLDDALSYLSNKQQITYSDFKAVHKILFHEFYPWAGKDRNEVVPNLAISKANTQFCHPVDIERAVAEGLKIAHDKIQMRKRSGEVMGYFAYGHPFLDGNGRTMLIIHSELCYRAGFCIDWQQTAKNDYLSALSKEITSPGKNHLDSYLSTFIVPQRDRLAWGGSIGDIKGLDGSQAQDSVEGEYSNQEVLAKYKEFELNRNK</sequence>
<gene>
    <name evidence="9" type="ORF">Q3O60_09050</name>
</gene>
<dbReference type="Pfam" id="PF02661">
    <property type="entry name" value="Fic"/>
    <property type="match status" value="1"/>
</dbReference>
<keyword evidence="3" id="KW-0547">Nucleotide-binding</keyword>
<evidence type="ECO:0000256" key="6">
    <source>
        <dbReference type="ARBA" id="ARBA00047939"/>
    </source>
</evidence>
<keyword evidence="1" id="KW-0808">Transferase</keyword>
<keyword evidence="10" id="KW-1185">Reference proteome</keyword>
<dbReference type="InterPro" id="IPR003812">
    <property type="entry name" value="Fido"/>
</dbReference>
<dbReference type="Gene3D" id="1.10.3290.10">
    <property type="entry name" value="Fido-like domain"/>
    <property type="match status" value="1"/>
</dbReference>
<feature type="domain" description="Fido" evidence="8">
    <location>
        <begin position="51"/>
        <end position="186"/>
    </location>
</feature>
<dbReference type="PANTHER" id="PTHR39560">
    <property type="entry name" value="PROTEIN ADENYLYLTRANSFERASE FIC-RELATED"/>
    <property type="match status" value="1"/>
</dbReference>
<protein>
    <recommendedName>
        <fullName evidence="5">protein adenylyltransferase</fullName>
        <ecNumber evidence="5">2.7.7.108</ecNumber>
    </recommendedName>
</protein>
<evidence type="ECO:0000256" key="2">
    <source>
        <dbReference type="ARBA" id="ARBA00022695"/>
    </source>
</evidence>